<dbReference type="EC" id="1.-.-.-" evidence="5"/>
<dbReference type="PIRSF" id="PIRSF000126">
    <property type="entry name" value="11-beta-HSD1"/>
    <property type="match status" value="1"/>
</dbReference>
<dbReference type="GO" id="GO:0016491">
    <property type="term" value="F:oxidoreductase activity"/>
    <property type="evidence" value="ECO:0007669"/>
    <property type="project" value="UniProtKB-KW"/>
</dbReference>
<dbReference type="InterPro" id="IPR057326">
    <property type="entry name" value="KR_dom"/>
</dbReference>
<dbReference type="SMART" id="SM00822">
    <property type="entry name" value="PKS_KR"/>
    <property type="match status" value="1"/>
</dbReference>
<dbReference type="PANTHER" id="PTHR44196:SF2">
    <property type="entry name" value="SHORT-CHAIN DEHYDROGENASE-RELATED"/>
    <property type="match status" value="1"/>
</dbReference>
<organism evidence="5 6">
    <name type="scientific">Halorubellus litoreus</name>
    <dbReference type="NCBI Taxonomy" id="755308"/>
    <lineage>
        <taxon>Archaea</taxon>
        <taxon>Methanobacteriati</taxon>
        <taxon>Methanobacteriota</taxon>
        <taxon>Stenosarchaea group</taxon>
        <taxon>Halobacteria</taxon>
        <taxon>Halobacteriales</taxon>
        <taxon>Halorubellaceae</taxon>
        <taxon>Halorubellus</taxon>
    </lineage>
</organism>
<dbReference type="EMBL" id="JBHSXN010000001">
    <property type="protein sequence ID" value="MFC6951962.1"/>
    <property type="molecule type" value="Genomic_DNA"/>
</dbReference>
<dbReference type="PANTHER" id="PTHR44196">
    <property type="entry name" value="DEHYDROGENASE/REDUCTASE SDR FAMILY MEMBER 7B"/>
    <property type="match status" value="1"/>
</dbReference>
<proteinExistence type="inferred from homology"/>
<evidence type="ECO:0000256" key="3">
    <source>
        <dbReference type="RuleBase" id="RU000363"/>
    </source>
</evidence>
<evidence type="ECO:0000313" key="5">
    <source>
        <dbReference type="EMBL" id="MFC6951962.1"/>
    </source>
</evidence>
<evidence type="ECO:0000256" key="1">
    <source>
        <dbReference type="ARBA" id="ARBA00006484"/>
    </source>
</evidence>
<dbReference type="AlphaFoldDB" id="A0ABD5VFL1"/>
<dbReference type="Pfam" id="PF00106">
    <property type="entry name" value="adh_short"/>
    <property type="match status" value="1"/>
</dbReference>
<dbReference type="SUPFAM" id="SSF51735">
    <property type="entry name" value="NAD(P)-binding Rossmann-fold domains"/>
    <property type="match status" value="1"/>
</dbReference>
<sequence length="258" mass="27883">MKETALVTGASGGIGRALARQFARHGHDVVLVARSEDALADAATEFEDRYGVTATTIVHDLDQPHAADALYDDVDERDLDVGILVNNVGIGTYGEFHESNVGEERSQIRLNVETLVVLTRLFLADFRERDRGKILNVGSTAGFVPGPKMAGYYASKAYVNSFSEALAVENRDTGVDVSVLCPGPVDTGFQDRADMTDSVIGSMFMNDAESVAAAGYRGLLAGDTIILPNLLSKATYYGERVTPRPILRRVVERVNGDR</sequence>
<dbReference type="PRINTS" id="PR00080">
    <property type="entry name" value="SDRFAMILY"/>
</dbReference>
<name>A0ABD5VFL1_9EURY</name>
<evidence type="ECO:0000256" key="2">
    <source>
        <dbReference type="ARBA" id="ARBA00023002"/>
    </source>
</evidence>
<reference evidence="5 6" key="1">
    <citation type="journal article" date="2019" name="Int. J. Syst. Evol. Microbiol.">
        <title>The Global Catalogue of Microorganisms (GCM) 10K type strain sequencing project: providing services to taxonomists for standard genome sequencing and annotation.</title>
        <authorList>
            <consortium name="The Broad Institute Genomics Platform"/>
            <consortium name="The Broad Institute Genome Sequencing Center for Infectious Disease"/>
            <person name="Wu L."/>
            <person name="Ma J."/>
        </authorList>
    </citation>
    <scope>NUCLEOTIDE SEQUENCE [LARGE SCALE GENOMIC DNA]</scope>
    <source>
        <strain evidence="5 6">GX26</strain>
    </source>
</reference>
<dbReference type="InterPro" id="IPR002347">
    <property type="entry name" value="SDR_fam"/>
</dbReference>
<dbReference type="PRINTS" id="PR00081">
    <property type="entry name" value="GDHRDH"/>
</dbReference>
<feature type="domain" description="Ketoreductase" evidence="4">
    <location>
        <begin position="3"/>
        <end position="186"/>
    </location>
</feature>
<dbReference type="RefSeq" id="WP_336348967.1">
    <property type="nucleotide sequence ID" value="NZ_JAZAQL010000001.1"/>
</dbReference>
<comment type="caution">
    <text evidence="5">The sequence shown here is derived from an EMBL/GenBank/DDBJ whole genome shotgun (WGS) entry which is preliminary data.</text>
</comment>
<accession>A0ABD5VFL1</accession>
<keyword evidence="6" id="KW-1185">Reference proteome</keyword>
<evidence type="ECO:0000259" key="4">
    <source>
        <dbReference type="SMART" id="SM00822"/>
    </source>
</evidence>
<comment type="similarity">
    <text evidence="1 3">Belongs to the short-chain dehydrogenases/reductases (SDR) family.</text>
</comment>
<evidence type="ECO:0000313" key="6">
    <source>
        <dbReference type="Proteomes" id="UP001596395"/>
    </source>
</evidence>
<gene>
    <name evidence="5" type="ORF">ACFQGB_03720</name>
</gene>
<protein>
    <submittedName>
        <fullName evidence="5">SDR family NAD(P)-dependent oxidoreductase</fullName>
        <ecNumber evidence="5">1.-.-.-</ecNumber>
    </submittedName>
</protein>
<dbReference type="Proteomes" id="UP001596395">
    <property type="component" value="Unassembled WGS sequence"/>
</dbReference>
<keyword evidence="2 5" id="KW-0560">Oxidoreductase</keyword>
<dbReference type="Gene3D" id="3.40.50.720">
    <property type="entry name" value="NAD(P)-binding Rossmann-like Domain"/>
    <property type="match status" value="1"/>
</dbReference>
<dbReference type="InterPro" id="IPR036291">
    <property type="entry name" value="NAD(P)-bd_dom_sf"/>
</dbReference>